<accession>A0A523S1I4</accession>
<evidence type="ECO:0000313" key="2">
    <source>
        <dbReference type="Proteomes" id="UP000316360"/>
    </source>
</evidence>
<gene>
    <name evidence="1" type="ORF">E3J84_02300</name>
</gene>
<name>A0A523S1I4_UNCAE</name>
<dbReference type="GO" id="GO:0016853">
    <property type="term" value="F:isomerase activity"/>
    <property type="evidence" value="ECO:0007669"/>
    <property type="project" value="InterPro"/>
</dbReference>
<sequence length="119" mass="14044">LEAVKVIAARDPSLFKEMHQCALETFEENRHTYYLTTNLANVPQVEELNQAQIIEGLTENDDWRQVIHVAYGVLLDKFKKRMVDVLRENREDYYETLAEHTRRHLEAFGLKRQRIADSV</sequence>
<protein>
    <submittedName>
        <fullName evidence="1">Uncharacterized protein</fullName>
    </submittedName>
</protein>
<dbReference type="Proteomes" id="UP000316360">
    <property type="component" value="Unassembled WGS sequence"/>
</dbReference>
<dbReference type="AlphaFoldDB" id="A0A523S1I4"/>
<evidence type="ECO:0000313" key="1">
    <source>
        <dbReference type="EMBL" id="TET11890.1"/>
    </source>
</evidence>
<organism evidence="1 2">
    <name type="scientific">Aerophobetes bacterium</name>
    <dbReference type="NCBI Taxonomy" id="2030807"/>
    <lineage>
        <taxon>Bacteria</taxon>
        <taxon>Candidatus Aerophobota</taxon>
    </lineage>
</organism>
<comment type="caution">
    <text evidence="1">The sequence shown here is derived from an EMBL/GenBank/DDBJ whole genome shotgun (WGS) entry which is preliminary data.</text>
</comment>
<proteinExistence type="predicted"/>
<feature type="non-terminal residue" evidence="1">
    <location>
        <position position="1"/>
    </location>
</feature>
<reference evidence="1 2" key="1">
    <citation type="submission" date="2019-03" db="EMBL/GenBank/DDBJ databases">
        <title>Metabolic potential of uncultured bacteria and archaea associated with petroleum seepage in deep-sea sediments.</title>
        <authorList>
            <person name="Dong X."/>
            <person name="Hubert C."/>
        </authorList>
    </citation>
    <scope>NUCLEOTIDE SEQUENCE [LARGE SCALE GENOMIC DNA]</scope>
    <source>
        <strain evidence="1">E44_bin7</strain>
    </source>
</reference>
<dbReference type="EMBL" id="SOKJ01000122">
    <property type="protein sequence ID" value="TET11890.1"/>
    <property type="molecule type" value="Genomic_DNA"/>
</dbReference>
<dbReference type="Pfam" id="PF16257">
    <property type="entry name" value="UxaE"/>
    <property type="match status" value="1"/>
</dbReference>
<dbReference type="InterPro" id="IPR032586">
    <property type="entry name" value="UxaE"/>
</dbReference>